<sequence>MGPGRLFSLIFAVGTVYCAKESLEIIPSNGEVQLGKKTIFLCKVRGSGEAELVWIDPEGEEISTDSEKPYKEKQIDEQSKELEMTLSDPRSGGIFICNGEFDSGNTASISIKIHVVQRPTFLEVMDSEKEVTEGSTVDFNCQVTGIPPPTVRWLFENQDLSFLGDGGRISVDSGLLVIKNTQPSDAGVYSCEASIAERKEVVFTNVTLHVKFTPRIELLPDETLSTAQIGNPTRFNFTVLGNPLPSISVSREGKVLEGNDIVMVAQDQNRYVYSFEFTPVSQEDISDFLIKAENEMGHTEKKLPFKEEAQEKGLGIGSILAIVLAIVLVLLLVMDASCYYKRRRGLLMYCRTNVLRKEPPGAMSENNQKVLSKSEKSTVVNVSGLEA</sequence>
<dbReference type="InterPro" id="IPR050958">
    <property type="entry name" value="Cell_Adh-Cytoskel_Orgn"/>
</dbReference>
<dbReference type="RefSeq" id="XP_054854699.1">
    <property type="nucleotide sequence ID" value="XM_054998724.1"/>
</dbReference>
<evidence type="ECO:0000256" key="3">
    <source>
        <dbReference type="ARBA" id="ARBA00022729"/>
    </source>
</evidence>
<evidence type="ECO:0000256" key="2">
    <source>
        <dbReference type="ARBA" id="ARBA00022692"/>
    </source>
</evidence>
<gene>
    <name evidence="13" type="primary">LOC129342818</name>
</gene>
<keyword evidence="12" id="KW-1185">Reference proteome</keyword>
<name>A0AA97KFW8_EUBMA</name>
<dbReference type="PRINTS" id="PR01838">
    <property type="entry name" value="NCAMFAMILY"/>
</dbReference>
<dbReference type="FunFam" id="2.60.40.10:FF:000032">
    <property type="entry name" value="palladin isoform X1"/>
    <property type="match status" value="1"/>
</dbReference>
<keyword evidence="3 10" id="KW-0732">Signal</keyword>
<evidence type="ECO:0000256" key="8">
    <source>
        <dbReference type="ARBA" id="ARBA00023319"/>
    </source>
</evidence>
<dbReference type="GO" id="GO:0005886">
    <property type="term" value="C:plasma membrane"/>
    <property type="evidence" value="ECO:0007669"/>
    <property type="project" value="UniProtKB-ARBA"/>
</dbReference>
<evidence type="ECO:0000313" key="13">
    <source>
        <dbReference type="RefSeq" id="XP_054854699.1"/>
    </source>
</evidence>
<evidence type="ECO:0000256" key="6">
    <source>
        <dbReference type="ARBA" id="ARBA00023157"/>
    </source>
</evidence>
<dbReference type="GO" id="GO:0007156">
    <property type="term" value="P:homophilic cell adhesion via plasma membrane adhesion molecules"/>
    <property type="evidence" value="ECO:0007669"/>
    <property type="project" value="TreeGrafter"/>
</dbReference>
<dbReference type="InterPro" id="IPR003599">
    <property type="entry name" value="Ig_sub"/>
</dbReference>
<organism evidence="12 13">
    <name type="scientific">Eublepharis macularius</name>
    <name type="common">Leopard gecko</name>
    <name type="synonym">Cyrtodactylus macularius</name>
    <dbReference type="NCBI Taxonomy" id="481883"/>
    <lineage>
        <taxon>Eukaryota</taxon>
        <taxon>Metazoa</taxon>
        <taxon>Chordata</taxon>
        <taxon>Craniata</taxon>
        <taxon>Vertebrata</taxon>
        <taxon>Euteleostomi</taxon>
        <taxon>Lepidosauria</taxon>
        <taxon>Squamata</taxon>
        <taxon>Bifurcata</taxon>
        <taxon>Gekkota</taxon>
        <taxon>Eublepharidae</taxon>
        <taxon>Eublepharinae</taxon>
        <taxon>Eublepharis</taxon>
    </lineage>
</organism>
<evidence type="ECO:0000256" key="9">
    <source>
        <dbReference type="SAM" id="Phobius"/>
    </source>
</evidence>
<dbReference type="InterPro" id="IPR007110">
    <property type="entry name" value="Ig-like_dom"/>
</dbReference>
<evidence type="ECO:0000313" key="12">
    <source>
        <dbReference type="Proteomes" id="UP001190640"/>
    </source>
</evidence>
<proteinExistence type="predicted"/>
<evidence type="ECO:0000256" key="10">
    <source>
        <dbReference type="SAM" id="SignalP"/>
    </source>
</evidence>
<keyword evidence="2 9" id="KW-0812">Transmembrane</keyword>
<dbReference type="AlphaFoldDB" id="A0AA97KFW8"/>
<dbReference type="InterPro" id="IPR013098">
    <property type="entry name" value="Ig_I-set"/>
</dbReference>
<dbReference type="InterPro" id="IPR009138">
    <property type="entry name" value="Neural_cell_adh"/>
</dbReference>
<keyword evidence="8" id="KW-0393">Immunoglobulin domain</keyword>
<dbReference type="Proteomes" id="UP001190640">
    <property type="component" value="Chromosome 15"/>
</dbReference>
<dbReference type="Gene3D" id="2.60.40.10">
    <property type="entry name" value="Immunoglobulins"/>
    <property type="match status" value="3"/>
</dbReference>
<evidence type="ECO:0000256" key="1">
    <source>
        <dbReference type="ARBA" id="ARBA00004167"/>
    </source>
</evidence>
<protein>
    <submittedName>
        <fullName evidence="13">Neural cell adhesion molecule 1-like</fullName>
    </submittedName>
</protein>
<evidence type="ECO:0000256" key="4">
    <source>
        <dbReference type="ARBA" id="ARBA00022989"/>
    </source>
</evidence>
<evidence type="ECO:0000256" key="7">
    <source>
        <dbReference type="ARBA" id="ARBA00023180"/>
    </source>
</evidence>
<dbReference type="Pfam" id="PF07679">
    <property type="entry name" value="I-set"/>
    <property type="match status" value="2"/>
</dbReference>
<feature type="signal peptide" evidence="10">
    <location>
        <begin position="1"/>
        <end position="18"/>
    </location>
</feature>
<dbReference type="KEGG" id="emc:129342818"/>
<keyword evidence="7" id="KW-0325">Glycoprotein</keyword>
<dbReference type="InterPro" id="IPR036179">
    <property type="entry name" value="Ig-like_dom_sf"/>
</dbReference>
<keyword evidence="6" id="KW-1015">Disulfide bond</keyword>
<feature type="domain" description="Ig-like" evidence="11">
    <location>
        <begin position="119"/>
        <end position="202"/>
    </location>
</feature>
<dbReference type="SMART" id="SM00409">
    <property type="entry name" value="IG"/>
    <property type="match status" value="2"/>
</dbReference>
<feature type="transmembrane region" description="Helical" evidence="9">
    <location>
        <begin position="314"/>
        <end position="334"/>
    </location>
</feature>
<feature type="domain" description="Ig-like" evidence="11">
    <location>
        <begin position="21"/>
        <end position="110"/>
    </location>
</feature>
<dbReference type="GeneID" id="129342818"/>
<dbReference type="SUPFAM" id="SSF48726">
    <property type="entry name" value="Immunoglobulin"/>
    <property type="match status" value="3"/>
</dbReference>
<dbReference type="InterPro" id="IPR013783">
    <property type="entry name" value="Ig-like_fold"/>
</dbReference>
<dbReference type="PROSITE" id="PS50835">
    <property type="entry name" value="IG_LIKE"/>
    <property type="match status" value="2"/>
</dbReference>
<keyword evidence="4 9" id="KW-1133">Transmembrane helix</keyword>
<evidence type="ECO:0000259" key="11">
    <source>
        <dbReference type="PROSITE" id="PS50835"/>
    </source>
</evidence>
<accession>A0AA97KFW8</accession>
<dbReference type="PANTHER" id="PTHR45080:SF8">
    <property type="entry name" value="IG-LIKE DOMAIN-CONTAINING PROTEIN"/>
    <property type="match status" value="1"/>
</dbReference>
<dbReference type="InterPro" id="IPR003598">
    <property type="entry name" value="Ig_sub2"/>
</dbReference>
<reference evidence="13" key="1">
    <citation type="submission" date="2025-08" db="UniProtKB">
        <authorList>
            <consortium name="RefSeq"/>
        </authorList>
    </citation>
    <scope>IDENTIFICATION</scope>
    <source>
        <tissue evidence="13">Blood</tissue>
    </source>
</reference>
<evidence type="ECO:0000256" key="5">
    <source>
        <dbReference type="ARBA" id="ARBA00023136"/>
    </source>
</evidence>
<feature type="chain" id="PRO_5041712921" evidence="10">
    <location>
        <begin position="19"/>
        <end position="387"/>
    </location>
</feature>
<keyword evidence="5 9" id="KW-0472">Membrane</keyword>
<dbReference type="Pfam" id="PF13927">
    <property type="entry name" value="Ig_3"/>
    <property type="match status" value="1"/>
</dbReference>
<dbReference type="SMART" id="SM00408">
    <property type="entry name" value="IGc2"/>
    <property type="match status" value="2"/>
</dbReference>
<dbReference type="PANTHER" id="PTHR45080">
    <property type="entry name" value="CONTACTIN 5"/>
    <property type="match status" value="1"/>
</dbReference>
<comment type="subcellular location">
    <subcellularLocation>
        <location evidence="1">Membrane</location>
        <topology evidence="1">Single-pass membrane protein</topology>
    </subcellularLocation>
</comment>